<dbReference type="Proteomes" id="UP001295469">
    <property type="component" value="Chromosome C08"/>
</dbReference>
<dbReference type="EMBL" id="HG994372">
    <property type="protein sequence ID" value="CAF2110487.1"/>
    <property type="molecule type" value="Genomic_DNA"/>
</dbReference>
<evidence type="ECO:0000313" key="2">
    <source>
        <dbReference type="EMBL" id="CAF2110487.1"/>
    </source>
</evidence>
<evidence type="ECO:0000256" key="1">
    <source>
        <dbReference type="SAM" id="Phobius"/>
    </source>
</evidence>
<proteinExistence type="predicted"/>
<protein>
    <submittedName>
        <fullName evidence="2">(rape) hypothetical protein</fullName>
    </submittedName>
</protein>
<keyword evidence="1" id="KW-0472">Membrane</keyword>
<accession>A0A816UHL6</accession>
<sequence length="58" mass="6442">MRTALGAGKQDTKRIVKSGYNVLQLLSVCLVRLIISSGGQALIISLYPCLRFRWFTGK</sequence>
<name>A0A816UHL6_BRANA</name>
<keyword evidence="1" id="KW-1133">Transmembrane helix</keyword>
<organism evidence="2">
    <name type="scientific">Brassica napus</name>
    <name type="common">Rape</name>
    <dbReference type="NCBI Taxonomy" id="3708"/>
    <lineage>
        <taxon>Eukaryota</taxon>
        <taxon>Viridiplantae</taxon>
        <taxon>Streptophyta</taxon>
        <taxon>Embryophyta</taxon>
        <taxon>Tracheophyta</taxon>
        <taxon>Spermatophyta</taxon>
        <taxon>Magnoliopsida</taxon>
        <taxon>eudicotyledons</taxon>
        <taxon>Gunneridae</taxon>
        <taxon>Pentapetalae</taxon>
        <taxon>rosids</taxon>
        <taxon>malvids</taxon>
        <taxon>Brassicales</taxon>
        <taxon>Brassicaceae</taxon>
        <taxon>Brassiceae</taxon>
        <taxon>Brassica</taxon>
    </lineage>
</organism>
<gene>
    <name evidence="2" type="ORF">DARMORV10_C08P24060.1</name>
</gene>
<reference evidence="2" key="1">
    <citation type="submission" date="2021-01" db="EMBL/GenBank/DDBJ databases">
        <authorList>
            <consortium name="Genoscope - CEA"/>
            <person name="William W."/>
        </authorList>
    </citation>
    <scope>NUCLEOTIDE SEQUENCE</scope>
</reference>
<dbReference type="AlphaFoldDB" id="A0A816UHL6"/>
<feature type="transmembrane region" description="Helical" evidence="1">
    <location>
        <begin position="25"/>
        <end position="50"/>
    </location>
</feature>
<keyword evidence="1" id="KW-0812">Transmembrane</keyword>